<sequence length="75" mass="8437">MDISLPLRQWLDITATSTMPLYAILSNVSEAKPVREYYLHDGSQTPTGLYSATPYADWTEAMPMIVRLGENSPFL</sequence>
<dbReference type="AlphaFoldDB" id="A0A6D0FZZ8"/>
<evidence type="ECO:0000313" key="2">
    <source>
        <dbReference type="Proteomes" id="UP000437875"/>
    </source>
</evidence>
<proteinExistence type="predicted"/>
<name>A0A6D0FZZ8_ECOLX</name>
<dbReference type="Proteomes" id="UP000437875">
    <property type="component" value="Unassembled WGS sequence"/>
</dbReference>
<accession>A0A6D0FZZ8</accession>
<protein>
    <submittedName>
        <fullName evidence="1">Uncharacterized protein</fullName>
    </submittedName>
</protein>
<comment type="caution">
    <text evidence="1">The sequence shown here is derived from an EMBL/GenBank/DDBJ whole genome shotgun (WGS) entry which is preliminary data.</text>
</comment>
<reference evidence="1 2" key="1">
    <citation type="submission" date="2019-10" db="EMBL/GenBank/DDBJ databases">
        <title>Antimicrobial-resistant enteric bacteria are widely distributed amongst people, animals and the environment in northern Tanzania.</title>
        <authorList>
            <person name="Subbiah M."/>
            <person name="Call D.R."/>
        </authorList>
    </citation>
    <scope>NUCLEOTIDE SEQUENCE [LARGE SCALE GENOMIC DNA]</scope>
    <source>
        <strain evidence="1 2">TzEc067</strain>
    </source>
</reference>
<evidence type="ECO:0000313" key="1">
    <source>
        <dbReference type="EMBL" id="KAE9731638.1"/>
    </source>
</evidence>
<gene>
    <name evidence="1" type="ORF">GP711_13305</name>
</gene>
<dbReference type="EMBL" id="WSGM01000006">
    <property type="protein sequence ID" value="KAE9731638.1"/>
    <property type="molecule type" value="Genomic_DNA"/>
</dbReference>
<organism evidence="1 2">
    <name type="scientific">Escherichia coli</name>
    <dbReference type="NCBI Taxonomy" id="562"/>
    <lineage>
        <taxon>Bacteria</taxon>
        <taxon>Pseudomonadati</taxon>
        <taxon>Pseudomonadota</taxon>
        <taxon>Gammaproteobacteria</taxon>
        <taxon>Enterobacterales</taxon>
        <taxon>Enterobacteriaceae</taxon>
        <taxon>Escherichia</taxon>
    </lineage>
</organism>
<dbReference type="RefSeq" id="WP_137496336.1">
    <property type="nucleotide sequence ID" value="NZ_BFQB01000070.1"/>
</dbReference>